<proteinExistence type="predicted"/>
<evidence type="ECO:0000256" key="1">
    <source>
        <dbReference type="SAM" id="Phobius"/>
    </source>
</evidence>
<dbReference type="Gene3D" id="1.25.40.10">
    <property type="entry name" value="Tetratricopeptide repeat domain"/>
    <property type="match status" value="1"/>
</dbReference>
<keyword evidence="3" id="KW-1185">Reference proteome</keyword>
<evidence type="ECO:0000313" key="3">
    <source>
        <dbReference type="Proteomes" id="UP001079430"/>
    </source>
</evidence>
<keyword evidence="1" id="KW-0472">Membrane</keyword>
<dbReference type="Proteomes" id="UP001079430">
    <property type="component" value="Unassembled WGS sequence"/>
</dbReference>
<protein>
    <recommendedName>
        <fullName evidence="4">Tetratricopeptide repeat protein</fullName>
    </recommendedName>
</protein>
<keyword evidence="1" id="KW-0812">Transmembrane</keyword>
<accession>A0ABT4KF68</accession>
<dbReference type="InterPro" id="IPR011990">
    <property type="entry name" value="TPR-like_helical_dom_sf"/>
</dbReference>
<gene>
    <name evidence="2" type="ORF">O3W52_11145</name>
</gene>
<feature type="transmembrane region" description="Helical" evidence="1">
    <location>
        <begin position="92"/>
        <end position="112"/>
    </location>
</feature>
<evidence type="ECO:0008006" key="4">
    <source>
        <dbReference type="Google" id="ProtNLM"/>
    </source>
</evidence>
<reference evidence="2" key="1">
    <citation type="submission" date="2022-10" db="EMBL/GenBank/DDBJ databases">
        <title>Whole genome sequencing of three plant growth promoting bacteria isolated from Vachellia tortilis subsp. raddiana in Morocco.</title>
        <authorList>
            <person name="Hnini M."/>
            <person name="Zouagui R."/>
            <person name="Zouagui H."/>
            <person name="Chemao Elfihri M.-W."/>
            <person name="Ibrahimi A."/>
            <person name="Sbabou L."/>
            <person name="Aurag J."/>
        </authorList>
    </citation>
    <scope>NUCLEOTIDE SEQUENCE</scope>
    <source>
        <strain evidence="2">LMR678</strain>
    </source>
</reference>
<name>A0ABT4KF68_9HYPH</name>
<dbReference type="RefSeq" id="WP_269279045.1">
    <property type="nucleotide sequence ID" value="NZ_JAPVOI010000004.1"/>
</dbReference>
<sequence>MLGGACLCLGGLLGFLFAIPRYFAQDAAIKSFASSDSLVVRYDPNDNLVQISDWLTKILVGVGLTQLTKLPEFLDRFGNYFGPSLGGNAKPISIVILLFFSISGFLLGYIWTRLYFAGELYRSERDNKETISGLIEIDRRMKLESIYILAVSAEQNEDYLRAEEYLKEIIEIDRDYVKAKASLADLYVAWENCPERSKNCRRLLTSA</sequence>
<organism evidence="2 3">
    <name type="scientific">Sinorhizobium psoraleae</name>
    <dbReference type="NCBI Taxonomy" id="520838"/>
    <lineage>
        <taxon>Bacteria</taxon>
        <taxon>Pseudomonadati</taxon>
        <taxon>Pseudomonadota</taxon>
        <taxon>Alphaproteobacteria</taxon>
        <taxon>Hyphomicrobiales</taxon>
        <taxon>Rhizobiaceae</taxon>
        <taxon>Sinorhizobium/Ensifer group</taxon>
        <taxon>Sinorhizobium</taxon>
    </lineage>
</organism>
<dbReference type="SUPFAM" id="SSF48452">
    <property type="entry name" value="TPR-like"/>
    <property type="match status" value="1"/>
</dbReference>
<dbReference type="EMBL" id="JAPVOI010000004">
    <property type="protein sequence ID" value="MCZ4090603.1"/>
    <property type="molecule type" value="Genomic_DNA"/>
</dbReference>
<evidence type="ECO:0000313" key="2">
    <source>
        <dbReference type="EMBL" id="MCZ4090603.1"/>
    </source>
</evidence>
<comment type="caution">
    <text evidence="2">The sequence shown here is derived from an EMBL/GenBank/DDBJ whole genome shotgun (WGS) entry which is preliminary data.</text>
</comment>
<keyword evidence="1" id="KW-1133">Transmembrane helix</keyword>